<dbReference type="Proteomes" id="UP000011750">
    <property type="component" value="Chromosome A01"/>
</dbReference>
<name>M4EZB9_BRACM</name>
<dbReference type="EnsemblPlants" id="Bra034162.1">
    <property type="protein sequence ID" value="Bra034162.1-P"/>
    <property type="gene ID" value="Bra034162"/>
</dbReference>
<dbReference type="HOGENOM" id="CLU_2112312_0_0_1"/>
<evidence type="ECO:0000313" key="1">
    <source>
        <dbReference type="EnsemblPlants" id="Bra034162.1-P"/>
    </source>
</evidence>
<organism evidence="1 2">
    <name type="scientific">Brassica campestris</name>
    <name type="common">Field mustard</name>
    <dbReference type="NCBI Taxonomy" id="3711"/>
    <lineage>
        <taxon>Eukaryota</taxon>
        <taxon>Viridiplantae</taxon>
        <taxon>Streptophyta</taxon>
        <taxon>Embryophyta</taxon>
        <taxon>Tracheophyta</taxon>
        <taxon>Spermatophyta</taxon>
        <taxon>Magnoliopsida</taxon>
        <taxon>eudicotyledons</taxon>
        <taxon>Gunneridae</taxon>
        <taxon>Pentapetalae</taxon>
        <taxon>rosids</taxon>
        <taxon>malvids</taxon>
        <taxon>Brassicales</taxon>
        <taxon>Brassicaceae</taxon>
        <taxon>Brassiceae</taxon>
        <taxon>Brassica</taxon>
    </lineage>
</organism>
<proteinExistence type="predicted"/>
<reference evidence="1 2" key="2">
    <citation type="journal article" date="2018" name="Hortic Res">
        <title>Improved Brassica rapa reference genome by single-molecule sequencing and chromosome conformation capture technologies.</title>
        <authorList>
            <person name="Zhang L."/>
            <person name="Cai X."/>
            <person name="Wu J."/>
            <person name="Liu M."/>
            <person name="Grob S."/>
            <person name="Cheng F."/>
            <person name="Liang J."/>
            <person name="Cai C."/>
            <person name="Liu Z."/>
            <person name="Liu B."/>
            <person name="Wang F."/>
            <person name="Li S."/>
            <person name="Liu F."/>
            <person name="Li X."/>
            <person name="Cheng L."/>
            <person name="Yang W."/>
            <person name="Li M.H."/>
            <person name="Grossniklaus U."/>
            <person name="Zheng H."/>
            <person name="Wang X."/>
        </authorList>
    </citation>
    <scope>NUCLEOTIDE SEQUENCE [LARGE SCALE GENOMIC DNA]</scope>
    <source>
        <strain evidence="1 2">cv. Chiifu-401-42</strain>
    </source>
</reference>
<dbReference type="OMA" id="FYGWLHM"/>
<sequence>MLATKVSAQMYAEGLAEIATSLGFYGWLHMTLFSAGEASYNGGGNIVFNGRLDGDVNFTARLFKPLLHLSSSPITVSYSVSPSTFRYITLFDLLVSLLTEDLGFLNLDSCLVHKN</sequence>
<dbReference type="eggNOG" id="KOG2331">
    <property type="taxonomic scope" value="Eukaryota"/>
</dbReference>
<dbReference type="STRING" id="51351.M4EZB9"/>
<protein>
    <submittedName>
        <fullName evidence="1">Uncharacterized protein</fullName>
    </submittedName>
</protein>
<accession>M4EZB9</accession>
<dbReference type="Gramene" id="Bra034162.1">
    <property type="protein sequence ID" value="Bra034162.1-P"/>
    <property type="gene ID" value="Bra034162"/>
</dbReference>
<dbReference type="InParanoid" id="M4EZB9"/>
<evidence type="ECO:0000313" key="2">
    <source>
        <dbReference type="Proteomes" id="UP000011750"/>
    </source>
</evidence>
<reference evidence="1" key="3">
    <citation type="submission" date="2023-03" db="UniProtKB">
        <authorList>
            <consortium name="EnsemblPlants"/>
        </authorList>
    </citation>
    <scope>IDENTIFICATION</scope>
    <source>
        <strain evidence="1">cv. Chiifu-401-42</strain>
    </source>
</reference>
<dbReference type="GO" id="GO:0033925">
    <property type="term" value="F:mannosyl-glycoprotein endo-beta-N-acetylglucosaminidase activity"/>
    <property type="evidence" value="ECO:0007669"/>
    <property type="project" value="InterPro"/>
</dbReference>
<dbReference type="PANTHER" id="PTHR13246:SF6">
    <property type="entry name" value="CYTOSOLIC ENDO-BETA-N-ACETYLGLUCOSAMINIDASE 2"/>
    <property type="match status" value="1"/>
</dbReference>
<dbReference type="AlphaFoldDB" id="M4EZB9"/>
<dbReference type="InterPro" id="IPR032979">
    <property type="entry name" value="ENGase"/>
</dbReference>
<dbReference type="PANTHER" id="PTHR13246">
    <property type="entry name" value="ENDO BETA N-ACETYLGLUCOSAMINIDASE"/>
    <property type="match status" value="1"/>
</dbReference>
<reference evidence="1 2" key="1">
    <citation type="journal article" date="2011" name="Nat. Genet.">
        <title>The genome of the mesopolyploid crop species Brassica rapa.</title>
        <authorList>
            <consortium name="Brassica rapa Genome Sequencing Project Consortium"/>
            <person name="Wang X."/>
            <person name="Wang H."/>
            <person name="Wang J."/>
            <person name="Sun R."/>
            <person name="Wu J."/>
            <person name="Liu S."/>
            <person name="Bai Y."/>
            <person name="Mun J.H."/>
            <person name="Bancroft I."/>
            <person name="Cheng F."/>
            <person name="Huang S."/>
            <person name="Li X."/>
            <person name="Hua W."/>
            <person name="Wang J."/>
            <person name="Wang X."/>
            <person name="Freeling M."/>
            <person name="Pires J.C."/>
            <person name="Paterson A.H."/>
            <person name="Chalhoub B."/>
            <person name="Wang B."/>
            <person name="Hayward A."/>
            <person name="Sharpe A.G."/>
            <person name="Park B.S."/>
            <person name="Weisshaar B."/>
            <person name="Liu B."/>
            <person name="Li B."/>
            <person name="Liu B."/>
            <person name="Tong C."/>
            <person name="Song C."/>
            <person name="Duran C."/>
            <person name="Peng C."/>
            <person name="Geng C."/>
            <person name="Koh C."/>
            <person name="Lin C."/>
            <person name="Edwards D."/>
            <person name="Mu D."/>
            <person name="Shen D."/>
            <person name="Soumpourou E."/>
            <person name="Li F."/>
            <person name="Fraser F."/>
            <person name="Conant G."/>
            <person name="Lassalle G."/>
            <person name="King G.J."/>
            <person name="Bonnema G."/>
            <person name="Tang H."/>
            <person name="Wang H."/>
            <person name="Belcram H."/>
            <person name="Zhou H."/>
            <person name="Hirakawa H."/>
            <person name="Abe H."/>
            <person name="Guo H."/>
            <person name="Wang H."/>
            <person name="Jin H."/>
            <person name="Parkin I.A."/>
            <person name="Batley J."/>
            <person name="Kim J.S."/>
            <person name="Just J."/>
            <person name="Li J."/>
            <person name="Xu J."/>
            <person name="Deng J."/>
            <person name="Kim J.A."/>
            <person name="Li J."/>
            <person name="Yu J."/>
            <person name="Meng J."/>
            <person name="Wang J."/>
            <person name="Min J."/>
            <person name="Poulain J."/>
            <person name="Wang J."/>
            <person name="Hatakeyama K."/>
            <person name="Wu K."/>
            <person name="Wang L."/>
            <person name="Fang L."/>
            <person name="Trick M."/>
            <person name="Links M.G."/>
            <person name="Zhao M."/>
            <person name="Jin M."/>
            <person name="Ramchiary N."/>
            <person name="Drou N."/>
            <person name="Berkman P.J."/>
            <person name="Cai Q."/>
            <person name="Huang Q."/>
            <person name="Li R."/>
            <person name="Tabata S."/>
            <person name="Cheng S."/>
            <person name="Zhang S."/>
            <person name="Zhang S."/>
            <person name="Huang S."/>
            <person name="Sato S."/>
            <person name="Sun S."/>
            <person name="Kwon S.J."/>
            <person name="Choi S.R."/>
            <person name="Lee T.H."/>
            <person name="Fan W."/>
            <person name="Zhao X."/>
            <person name="Tan X."/>
            <person name="Xu X."/>
            <person name="Wang Y."/>
            <person name="Qiu Y."/>
            <person name="Yin Y."/>
            <person name="Li Y."/>
            <person name="Du Y."/>
            <person name="Liao Y."/>
            <person name="Lim Y."/>
            <person name="Narusaka Y."/>
            <person name="Wang Y."/>
            <person name="Wang Z."/>
            <person name="Li Z."/>
            <person name="Wang Z."/>
            <person name="Xiong Z."/>
            <person name="Zhang Z."/>
        </authorList>
    </citation>
    <scope>NUCLEOTIDE SEQUENCE [LARGE SCALE GENOMIC DNA]</scope>
    <source>
        <strain evidence="1 2">cv. Chiifu-401-42</strain>
    </source>
</reference>
<keyword evidence="2" id="KW-1185">Reference proteome</keyword>